<dbReference type="SUPFAM" id="SSF52402">
    <property type="entry name" value="Adenine nucleotide alpha hydrolases-like"/>
    <property type="match status" value="1"/>
</dbReference>
<dbReference type="Proteomes" id="UP000076837">
    <property type="component" value="Unassembled WGS sequence"/>
</dbReference>
<feature type="compositionally biased region" description="Basic and acidic residues" evidence="7">
    <location>
        <begin position="686"/>
        <end position="713"/>
    </location>
</feature>
<proteinExistence type="inferred from homology"/>
<feature type="compositionally biased region" description="Basic and acidic residues" evidence="7">
    <location>
        <begin position="630"/>
        <end position="640"/>
    </location>
</feature>
<evidence type="ECO:0000256" key="2">
    <source>
        <dbReference type="ARBA" id="ARBA00022598"/>
    </source>
</evidence>
<dbReference type="InterPro" id="IPR014729">
    <property type="entry name" value="Rossmann-like_a/b/a_fold"/>
</dbReference>
<dbReference type="STRING" id="5454.A0A163BJY2"/>
<gene>
    <name evidence="8" type="ORF">ST47_g7049</name>
</gene>
<keyword evidence="2" id="KW-0436">Ligase</keyword>
<organism evidence="8 9">
    <name type="scientific">Didymella rabiei</name>
    <name type="common">Chickpea ascochyta blight fungus</name>
    <name type="synonym">Mycosphaerella rabiei</name>
    <dbReference type="NCBI Taxonomy" id="5454"/>
    <lineage>
        <taxon>Eukaryota</taxon>
        <taxon>Fungi</taxon>
        <taxon>Dikarya</taxon>
        <taxon>Ascomycota</taxon>
        <taxon>Pezizomycotina</taxon>
        <taxon>Dothideomycetes</taxon>
        <taxon>Pleosporomycetidae</taxon>
        <taxon>Pleosporales</taxon>
        <taxon>Pleosporineae</taxon>
        <taxon>Didymellaceae</taxon>
        <taxon>Ascochyta</taxon>
    </lineage>
</organism>
<keyword evidence="9" id="KW-1185">Reference proteome</keyword>
<comment type="catalytic activity">
    <reaction evidence="6">
        <text>cytidine(34) in tRNA(Ile2) + L-lysine + ATP = lysidine(34) in tRNA(Ile2) + AMP + diphosphate + H(+)</text>
        <dbReference type="Rhea" id="RHEA:43744"/>
        <dbReference type="Rhea" id="RHEA-COMP:10625"/>
        <dbReference type="Rhea" id="RHEA-COMP:10670"/>
        <dbReference type="ChEBI" id="CHEBI:15378"/>
        <dbReference type="ChEBI" id="CHEBI:30616"/>
        <dbReference type="ChEBI" id="CHEBI:32551"/>
        <dbReference type="ChEBI" id="CHEBI:33019"/>
        <dbReference type="ChEBI" id="CHEBI:82748"/>
        <dbReference type="ChEBI" id="CHEBI:83665"/>
        <dbReference type="ChEBI" id="CHEBI:456215"/>
        <dbReference type="EC" id="6.3.4.19"/>
    </reaction>
</comment>
<dbReference type="GO" id="GO:0008033">
    <property type="term" value="P:tRNA processing"/>
    <property type="evidence" value="ECO:0007669"/>
    <property type="project" value="UniProtKB-KW"/>
</dbReference>
<dbReference type="NCBIfam" id="TIGR02432">
    <property type="entry name" value="lysidine_TilS_N"/>
    <property type="match status" value="1"/>
</dbReference>
<dbReference type="InterPro" id="IPR012094">
    <property type="entry name" value="tRNA_Ile_lys_synt"/>
</dbReference>
<dbReference type="HAMAP" id="MF_01161">
    <property type="entry name" value="tRNA_Ile_lys_synt"/>
    <property type="match status" value="1"/>
</dbReference>
<dbReference type="EMBL" id="JYNV01000240">
    <property type="protein sequence ID" value="KZM21811.1"/>
    <property type="molecule type" value="Genomic_DNA"/>
</dbReference>
<keyword evidence="4" id="KW-0547">Nucleotide-binding</keyword>
<evidence type="ECO:0000313" key="9">
    <source>
        <dbReference type="Proteomes" id="UP000076837"/>
    </source>
</evidence>
<feature type="region of interest" description="Disordered" evidence="7">
    <location>
        <begin position="630"/>
        <end position="713"/>
    </location>
</feature>
<comment type="caution">
    <text evidence="8">The sequence shown here is derived from an EMBL/GenBank/DDBJ whole genome shotgun (WGS) entry which is preliminary data.</text>
</comment>
<accession>A0A163BJY2</accession>
<keyword evidence="3" id="KW-0819">tRNA processing</keyword>
<evidence type="ECO:0000313" key="8">
    <source>
        <dbReference type="EMBL" id="KZM21811.1"/>
    </source>
</evidence>
<dbReference type="GO" id="GO:0005524">
    <property type="term" value="F:ATP binding"/>
    <property type="evidence" value="ECO:0007669"/>
    <property type="project" value="UniProtKB-KW"/>
</dbReference>
<protein>
    <recommendedName>
        <fullName evidence="1">tRNA(Ile)-lysidine synthetase</fullName>
        <ecNumber evidence="1">6.3.4.19</ecNumber>
    </recommendedName>
</protein>
<dbReference type="EC" id="6.3.4.19" evidence="1"/>
<dbReference type="OrthoDB" id="434144at2759"/>
<evidence type="ECO:0000256" key="7">
    <source>
        <dbReference type="SAM" id="MobiDB-lite"/>
    </source>
</evidence>
<dbReference type="PANTHER" id="PTHR43033:SF1">
    <property type="entry name" value="TRNA(ILE)-LYSIDINE SYNTHASE-RELATED"/>
    <property type="match status" value="1"/>
</dbReference>
<dbReference type="CDD" id="cd01992">
    <property type="entry name" value="TilS_N"/>
    <property type="match status" value="1"/>
</dbReference>
<evidence type="ECO:0000256" key="6">
    <source>
        <dbReference type="ARBA" id="ARBA00048539"/>
    </source>
</evidence>
<dbReference type="PANTHER" id="PTHR43033">
    <property type="entry name" value="TRNA(ILE)-LYSIDINE SYNTHASE-RELATED"/>
    <property type="match status" value="1"/>
</dbReference>
<name>A0A163BJY2_DIDRA</name>
<dbReference type="GO" id="GO:0032267">
    <property type="term" value="F:tRNA(Ile)-lysidine synthase activity"/>
    <property type="evidence" value="ECO:0007669"/>
    <property type="project" value="UniProtKB-EC"/>
</dbReference>
<reference evidence="8 9" key="1">
    <citation type="journal article" date="2016" name="Sci. Rep.">
        <title>Draft genome sequencing and secretome analysis of fungal phytopathogen Ascochyta rabiei provides insight into the necrotrophic effector repertoire.</title>
        <authorList>
            <person name="Verma S."/>
            <person name="Gazara R.K."/>
            <person name="Nizam S."/>
            <person name="Parween S."/>
            <person name="Chattopadhyay D."/>
            <person name="Verma P.K."/>
        </authorList>
    </citation>
    <scope>NUCLEOTIDE SEQUENCE [LARGE SCALE GENOMIC DNA]</scope>
    <source>
        <strain evidence="8 9">ArDII</strain>
    </source>
</reference>
<dbReference type="InterPro" id="IPR011063">
    <property type="entry name" value="TilS/TtcA_N"/>
</dbReference>
<dbReference type="InterPro" id="IPR012795">
    <property type="entry name" value="tRNA_Ile_lys_synt_N"/>
</dbReference>
<dbReference type="AlphaFoldDB" id="A0A163BJY2"/>
<evidence type="ECO:0000256" key="4">
    <source>
        <dbReference type="ARBA" id="ARBA00022741"/>
    </source>
</evidence>
<keyword evidence="5" id="KW-0067">ATP-binding</keyword>
<evidence type="ECO:0000256" key="3">
    <source>
        <dbReference type="ARBA" id="ARBA00022694"/>
    </source>
</evidence>
<evidence type="ECO:0000256" key="1">
    <source>
        <dbReference type="ARBA" id="ARBA00013267"/>
    </source>
</evidence>
<sequence length="713" mass="80885">MWRSNVLRLREKSSAAAWRNTRAHSSQTSLPISDQEFWRALGRVDDNLVKHKHDDFVLKIGFAISGGVDSMALAALFANLKNSKEYQTPQIHAHAFIVDHKVRPESTEEADWVAEQCRSKFDMQASVLPLSWPAGFDPLDHKRFETDARTLRYQTLGRACRAARIRTLLLAHHGDDQAETVLMRLANNRLRSGLQAMQPVDWIPECHGIHGVSHSGLHTRNRTNSPFPVEDGGVSILRPLLGFDKSRLIATCKHHGVAWAEDKTNHLQTYTSRNAIRHILKNHELPAALNIRSLVEISLQMQKRVAQHREDARLALQCCPKRLDIQAGSLLIRFPSFDSLFDQSPVDQRNVNKAKNKAYCLLEQAGQLITPRETAPLGELAATVANIWPEFLELEGTDPSQTAFSGNKTNYCIYSIWWRKWDRPSPFSERFRNPGGAAHAHPHEWLLTRQPLENHKPDSSPRSFQYAPSRVFPLTQDPIPTLNSVANDGYQLFDSRWWIRIRNNSADALTLRFFTKDDLAHIPSLHDAKRFGRRPERFIAAALSLLKPVDLRFTLPAVFRQDPVTKQETLVGFPTLDVSIGQLGSPEDVCTWQVRYKKIGHSSGSVVSGITHAMIEKELAKFDKKVTKVADKRNPEDKRGKLSAQYRGQLQLNMESEKTKSSDPMRAGKKRANHDKTVPLVPAAESQRRGRSENREGGGYKIKWEDLQDRFSC</sequence>
<dbReference type="Gene3D" id="3.40.50.620">
    <property type="entry name" value="HUPs"/>
    <property type="match status" value="1"/>
</dbReference>
<evidence type="ECO:0000256" key="5">
    <source>
        <dbReference type="ARBA" id="ARBA00022840"/>
    </source>
</evidence>
<dbReference type="Pfam" id="PF01171">
    <property type="entry name" value="ATP_bind_3"/>
    <property type="match status" value="1"/>
</dbReference>